<feature type="non-terminal residue" evidence="2">
    <location>
        <position position="1"/>
    </location>
</feature>
<evidence type="ECO:0000313" key="2">
    <source>
        <dbReference type="EMBL" id="GBO45018.1"/>
    </source>
</evidence>
<dbReference type="AlphaFoldDB" id="A0A4Y2X746"/>
<organism evidence="2 3">
    <name type="scientific">Araneus ventricosus</name>
    <name type="common">Orbweaver spider</name>
    <name type="synonym">Epeira ventricosa</name>
    <dbReference type="NCBI Taxonomy" id="182803"/>
    <lineage>
        <taxon>Eukaryota</taxon>
        <taxon>Metazoa</taxon>
        <taxon>Ecdysozoa</taxon>
        <taxon>Arthropoda</taxon>
        <taxon>Chelicerata</taxon>
        <taxon>Arachnida</taxon>
        <taxon>Araneae</taxon>
        <taxon>Araneomorphae</taxon>
        <taxon>Entelegynae</taxon>
        <taxon>Araneoidea</taxon>
        <taxon>Araneidae</taxon>
        <taxon>Araneus</taxon>
    </lineage>
</organism>
<reference evidence="2 3" key="1">
    <citation type="journal article" date="2019" name="Sci. Rep.">
        <title>Orb-weaving spider Araneus ventricosus genome elucidates the spidroin gene catalogue.</title>
        <authorList>
            <person name="Kono N."/>
            <person name="Nakamura H."/>
            <person name="Ohtoshi R."/>
            <person name="Moran D.A.P."/>
            <person name="Shinohara A."/>
            <person name="Yoshida Y."/>
            <person name="Fujiwara M."/>
            <person name="Mori M."/>
            <person name="Tomita M."/>
            <person name="Arakawa K."/>
        </authorList>
    </citation>
    <scope>NUCLEOTIDE SEQUENCE [LARGE SCALE GENOMIC DNA]</scope>
</reference>
<comment type="caution">
    <text evidence="2">The sequence shown here is derived from an EMBL/GenBank/DDBJ whole genome shotgun (WGS) entry which is preliminary data.</text>
</comment>
<name>A0A4Y2X746_ARAVE</name>
<evidence type="ECO:0000256" key="1">
    <source>
        <dbReference type="SAM" id="MobiDB-lite"/>
    </source>
</evidence>
<keyword evidence="3" id="KW-1185">Reference proteome</keyword>
<accession>A0A4Y2X746</accession>
<sequence length="70" mass="8432">ELYHRSTDPCPLKERLERVYSDPDRRNGSARIRTEPDGPRMDKFIRVHHHFGWVQIVTKNEKKFENKKGK</sequence>
<evidence type="ECO:0000313" key="3">
    <source>
        <dbReference type="Proteomes" id="UP000499080"/>
    </source>
</evidence>
<dbReference type="Proteomes" id="UP000499080">
    <property type="component" value="Unassembled WGS sequence"/>
</dbReference>
<protein>
    <submittedName>
        <fullName evidence="2">Uncharacterized protein</fullName>
    </submittedName>
</protein>
<feature type="region of interest" description="Disordered" evidence="1">
    <location>
        <begin position="20"/>
        <end position="40"/>
    </location>
</feature>
<dbReference type="EMBL" id="BGPR01071986">
    <property type="protein sequence ID" value="GBO45018.1"/>
    <property type="molecule type" value="Genomic_DNA"/>
</dbReference>
<gene>
    <name evidence="2" type="ORF">AVEN_129470_1</name>
</gene>
<proteinExistence type="predicted"/>